<accession>A0A1T4RCR0</accession>
<dbReference type="SUPFAM" id="SSF51011">
    <property type="entry name" value="Glycosyl hydrolase domain"/>
    <property type="match status" value="1"/>
</dbReference>
<dbReference type="STRING" id="115783.SAMN02745119_02808"/>
<feature type="binding site" evidence="8">
    <location>
        <position position="187"/>
    </location>
    <ligand>
        <name>Ca(2+)</name>
        <dbReference type="ChEBI" id="CHEBI:29108"/>
        <label>2</label>
    </ligand>
</feature>
<dbReference type="Gene3D" id="2.60.40.1180">
    <property type="entry name" value="Golgi alpha-mannosidase II"/>
    <property type="match status" value="1"/>
</dbReference>
<organism evidence="10 11">
    <name type="scientific">Trichlorobacter thiogenes</name>
    <dbReference type="NCBI Taxonomy" id="115783"/>
    <lineage>
        <taxon>Bacteria</taxon>
        <taxon>Pseudomonadati</taxon>
        <taxon>Thermodesulfobacteriota</taxon>
        <taxon>Desulfuromonadia</taxon>
        <taxon>Geobacterales</taxon>
        <taxon>Geobacteraceae</taxon>
        <taxon>Trichlorobacter</taxon>
    </lineage>
</organism>
<protein>
    <submittedName>
        <fullName evidence="10">Alpha-amylase</fullName>
    </submittedName>
</protein>
<comment type="cofactor">
    <cofactor evidence="1">
        <name>Ca(2+)</name>
        <dbReference type="ChEBI" id="CHEBI:29108"/>
    </cofactor>
</comment>
<keyword evidence="4" id="KW-0378">Hydrolase</keyword>
<dbReference type="Gene3D" id="2.40.30.140">
    <property type="match status" value="1"/>
</dbReference>
<proteinExistence type="inferred from homology"/>
<dbReference type="AlphaFoldDB" id="A0A1T4RCR0"/>
<dbReference type="OrthoDB" id="9805159at2"/>
<dbReference type="Pfam" id="PF00128">
    <property type="entry name" value="Alpha-amylase"/>
    <property type="match status" value="1"/>
</dbReference>
<feature type="domain" description="Glycosyl hydrolase family 13 catalytic" evidence="9">
    <location>
        <begin position="6"/>
        <end position="384"/>
    </location>
</feature>
<dbReference type="NCBIfam" id="NF006969">
    <property type="entry name" value="PRK09441.1-2"/>
    <property type="match status" value="1"/>
</dbReference>
<evidence type="ECO:0000313" key="10">
    <source>
        <dbReference type="EMBL" id="SKA13790.1"/>
    </source>
</evidence>
<feature type="binding site" evidence="8">
    <location>
        <position position="106"/>
    </location>
    <ligand>
        <name>Ca(2+)</name>
        <dbReference type="ChEBI" id="CHEBI:29108"/>
        <label>1</label>
    </ligand>
</feature>
<dbReference type="SUPFAM" id="SSF51445">
    <property type="entry name" value="(Trans)glycosidases"/>
    <property type="match status" value="1"/>
</dbReference>
<evidence type="ECO:0000256" key="2">
    <source>
        <dbReference type="ARBA" id="ARBA00008061"/>
    </source>
</evidence>
<evidence type="ECO:0000256" key="4">
    <source>
        <dbReference type="ARBA" id="ARBA00022801"/>
    </source>
</evidence>
<dbReference type="InterPro" id="IPR013776">
    <property type="entry name" value="A-amylase_thermo"/>
</dbReference>
<dbReference type="Proteomes" id="UP000190102">
    <property type="component" value="Unassembled WGS sequence"/>
</dbReference>
<dbReference type="CDD" id="cd11318">
    <property type="entry name" value="AmyAc_bac_fung_AmyA"/>
    <property type="match status" value="1"/>
</dbReference>
<dbReference type="SMART" id="SM00642">
    <property type="entry name" value="Aamy"/>
    <property type="match status" value="1"/>
</dbReference>
<sequence length="493" mass="56065">MSDLNGVMMQYFHWYIPADGSLWTQLADTSEELAQAGITALWLPPAYKGIGGAADVGYGVYDMYDLGEFDQKGSVPTKYGTKEQYLQAVQQLRKAGVQVYADTVLNHRMGADQAESCRATPYRRGDRLHPKGDLREILAYTGFSFPGRAGVHSSFQWHWQHFDAVDYDHSNPGEWDTVYLLEGKSFDDEVSQEFGNFAYLMGCDLDCQHPEVREELARWGRWYLDNTGVDGFRLDAIKHIAAWFFPEWLDALEKHAGKDLFVVGEYWVNSLSTLLWYIDDVGGRMAVFDVPLHYNFHRAGLAGGEYDLRRILDGSVMQARPTHAVTFVENHDSQPLQALESVVEPWFKPLAYALILLRSEGYPCLFYADYYGAEYDDKGKDGNRYHCVMPSHRFLLDCFLDARKRYAYGPQYDYFDHPAVIGWTRLGDDEHPGGMAVLMSNGGDGFKWMEVGQPDTVYHDITGHQTEVVTTNEHGWGEFRCKGGSVSVWVRDA</sequence>
<keyword evidence="3 8" id="KW-0479">Metal-binding</keyword>
<gene>
    <name evidence="10" type="ORF">SAMN02745119_02808</name>
</gene>
<feature type="binding site" evidence="8">
    <location>
        <position position="204"/>
    </location>
    <ligand>
        <name>Ca(2+)</name>
        <dbReference type="ChEBI" id="CHEBI:29108"/>
        <label>1</label>
    </ligand>
</feature>
<dbReference type="PANTHER" id="PTHR43447">
    <property type="entry name" value="ALPHA-AMYLASE"/>
    <property type="match status" value="1"/>
</dbReference>
<dbReference type="InterPro" id="IPR006047">
    <property type="entry name" value="GH13_cat_dom"/>
</dbReference>
<evidence type="ECO:0000256" key="1">
    <source>
        <dbReference type="ARBA" id="ARBA00001913"/>
    </source>
</evidence>
<dbReference type="InterPro" id="IPR017853">
    <property type="entry name" value="GH"/>
</dbReference>
<evidence type="ECO:0000256" key="3">
    <source>
        <dbReference type="ARBA" id="ARBA00022723"/>
    </source>
</evidence>
<dbReference type="InterPro" id="IPR013780">
    <property type="entry name" value="Glyco_hydro_b"/>
</dbReference>
<feature type="active site" description="Proton donor" evidence="7">
    <location>
        <position position="265"/>
    </location>
</feature>
<feature type="binding site" evidence="8">
    <location>
        <position position="239"/>
    </location>
    <ligand>
        <name>Ca(2+)</name>
        <dbReference type="ChEBI" id="CHEBI:29108"/>
        <label>1</label>
    </ligand>
</feature>
<dbReference type="GO" id="GO:0005975">
    <property type="term" value="P:carbohydrate metabolic process"/>
    <property type="evidence" value="ECO:0007669"/>
    <property type="project" value="InterPro"/>
</dbReference>
<evidence type="ECO:0000256" key="7">
    <source>
        <dbReference type="PIRSR" id="PIRSR001021-1"/>
    </source>
</evidence>
<feature type="binding site" evidence="8">
    <location>
        <position position="304"/>
    </location>
    <ligand>
        <name>Ca(2+)</name>
        <dbReference type="ChEBI" id="CHEBI:29108"/>
        <label>3</label>
    </ligand>
</feature>
<evidence type="ECO:0000256" key="8">
    <source>
        <dbReference type="PIRSR" id="PIRSR001021-2"/>
    </source>
</evidence>
<keyword evidence="5" id="KW-0119">Carbohydrate metabolism</keyword>
<feature type="active site" description="Nucleophile" evidence="7">
    <location>
        <position position="235"/>
    </location>
</feature>
<evidence type="ECO:0000256" key="6">
    <source>
        <dbReference type="ARBA" id="ARBA00023295"/>
    </source>
</evidence>
<dbReference type="NCBIfam" id="NF006968">
    <property type="entry name" value="PRK09441.1-1"/>
    <property type="match status" value="1"/>
</dbReference>
<keyword evidence="6" id="KW-0326">Glycosidase</keyword>
<dbReference type="InterPro" id="IPR015237">
    <property type="entry name" value="Alpha-amylase_C_pro"/>
</dbReference>
<feature type="binding site" evidence="8">
    <location>
        <position position="206"/>
    </location>
    <ligand>
        <name>Ca(2+)</name>
        <dbReference type="ChEBI" id="CHEBI:29108"/>
        <label>2</label>
    </ligand>
</feature>
<feature type="binding site" evidence="8">
    <location>
        <position position="163"/>
    </location>
    <ligand>
        <name>Ca(2+)</name>
        <dbReference type="ChEBI" id="CHEBI:29108"/>
        <label>2</label>
    </ligand>
</feature>
<keyword evidence="11" id="KW-1185">Reference proteome</keyword>
<dbReference type="EMBL" id="FUWR01000019">
    <property type="protein sequence ID" value="SKA13790.1"/>
    <property type="molecule type" value="Genomic_DNA"/>
</dbReference>
<dbReference type="RefSeq" id="WP_078791034.1">
    <property type="nucleotide sequence ID" value="NZ_FUWR01000019.1"/>
</dbReference>
<name>A0A1T4RCR0_9BACT</name>
<dbReference type="GO" id="GO:0005509">
    <property type="term" value="F:calcium ion binding"/>
    <property type="evidence" value="ECO:0007669"/>
    <property type="project" value="InterPro"/>
</dbReference>
<dbReference type="Pfam" id="PF09154">
    <property type="entry name" value="Alpha-amy_C_pro"/>
    <property type="match status" value="1"/>
</dbReference>
<dbReference type="PIRSF" id="PIRSF001021">
    <property type="entry name" value="Alph-amls_thrmst"/>
    <property type="match status" value="1"/>
</dbReference>
<dbReference type="Gene3D" id="3.20.20.80">
    <property type="entry name" value="Glycosidases"/>
    <property type="match status" value="1"/>
</dbReference>
<reference evidence="11" key="1">
    <citation type="submission" date="2017-02" db="EMBL/GenBank/DDBJ databases">
        <authorList>
            <person name="Varghese N."/>
            <person name="Submissions S."/>
        </authorList>
    </citation>
    <scope>NUCLEOTIDE SEQUENCE [LARGE SCALE GENOMIC DNA]</scope>
    <source>
        <strain evidence="11">ATCC BAA-34</strain>
    </source>
</reference>
<evidence type="ECO:0000256" key="5">
    <source>
        <dbReference type="ARBA" id="ARBA00023277"/>
    </source>
</evidence>
<comment type="similarity">
    <text evidence="2">Belongs to the glycosyl hydrolase 13 family.</text>
</comment>
<evidence type="ECO:0000313" key="11">
    <source>
        <dbReference type="Proteomes" id="UP000190102"/>
    </source>
</evidence>
<dbReference type="GO" id="GO:0004553">
    <property type="term" value="F:hydrolase activity, hydrolyzing O-glycosyl compounds"/>
    <property type="evidence" value="ECO:0007669"/>
    <property type="project" value="InterPro"/>
</dbReference>
<evidence type="ECO:0000259" key="9">
    <source>
        <dbReference type="SMART" id="SM00642"/>
    </source>
</evidence>
<keyword evidence="8" id="KW-0106">Calcium</keyword>